<evidence type="ECO:0000256" key="4">
    <source>
        <dbReference type="ARBA" id="ARBA00022692"/>
    </source>
</evidence>
<name>A0A0D9ZTA9_9ORYZ</name>
<accession>A0A0D9ZTA9</accession>
<dbReference type="eggNOG" id="ENOG502SEPH">
    <property type="taxonomic scope" value="Eukaryota"/>
</dbReference>
<comment type="similarity">
    <text evidence="7">Belongs to the DVL/RTFL small polypeptides family.</text>
</comment>
<evidence type="ECO:0000313" key="9">
    <source>
        <dbReference type="EnsemblPlants" id="OGLUM05G00770.1"/>
    </source>
</evidence>
<dbReference type="STRING" id="40148.A0A0D9ZTA9"/>
<dbReference type="HOGENOM" id="CLU_2337261_0_0_1"/>
<comment type="subcellular location">
    <subcellularLocation>
        <location evidence="1">Cell membrane</location>
        <topology evidence="1">Single-pass membrane protein</topology>
    </subcellularLocation>
</comment>
<reference evidence="9" key="1">
    <citation type="submission" date="2015-04" db="UniProtKB">
        <authorList>
            <consortium name="EnsemblPlants"/>
        </authorList>
    </citation>
    <scope>IDENTIFICATION</scope>
</reference>
<protein>
    <submittedName>
        <fullName evidence="9">Uncharacterized protein</fullName>
    </submittedName>
</protein>
<keyword evidence="10" id="KW-1185">Reference proteome</keyword>
<dbReference type="AlphaFoldDB" id="A0A0D9ZTA9"/>
<keyword evidence="2" id="KW-0217">Developmental protein</keyword>
<evidence type="ECO:0000256" key="5">
    <source>
        <dbReference type="ARBA" id="ARBA00022989"/>
    </source>
</evidence>
<dbReference type="InterPro" id="IPR012552">
    <property type="entry name" value="DVL"/>
</dbReference>
<evidence type="ECO:0000256" key="7">
    <source>
        <dbReference type="ARBA" id="ARBA00024340"/>
    </source>
</evidence>
<dbReference type="Gramene" id="OGLUM05G00770.1">
    <property type="protein sequence ID" value="OGLUM05G00770.1"/>
    <property type="gene ID" value="OGLUM05G00770"/>
</dbReference>
<evidence type="ECO:0000256" key="3">
    <source>
        <dbReference type="ARBA" id="ARBA00022475"/>
    </source>
</evidence>
<keyword evidence="5" id="KW-1133">Transmembrane helix</keyword>
<dbReference type="Pfam" id="PF08137">
    <property type="entry name" value="DVL"/>
    <property type="match status" value="1"/>
</dbReference>
<proteinExistence type="inferred from homology"/>
<dbReference type="EnsemblPlants" id="OGLUM05G00770.1">
    <property type="protein sequence ID" value="OGLUM05G00770.1"/>
    <property type="gene ID" value="OGLUM05G00770"/>
</dbReference>
<keyword evidence="4" id="KW-0812">Transmembrane</keyword>
<reference evidence="9" key="2">
    <citation type="submission" date="2018-05" db="EMBL/GenBank/DDBJ databases">
        <title>OgluRS3 (Oryza glumaepatula Reference Sequence Version 3).</title>
        <authorList>
            <person name="Zhang J."/>
            <person name="Kudrna D."/>
            <person name="Lee S."/>
            <person name="Talag J."/>
            <person name="Welchert J."/>
            <person name="Wing R.A."/>
        </authorList>
    </citation>
    <scope>NUCLEOTIDE SEQUENCE [LARGE SCALE GENOMIC DNA]</scope>
</reference>
<keyword evidence="3" id="KW-1003">Cell membrane</keyword>
<dbReference type="InterPro" id="IPR051525">
    <property type="entry name" value="DVL_RTFL_regulatory"/>
</dbReference>
<dbReference type="PANTHER" id="PTHR33102">
    <property type="entry name" value="DVL19-RELATED-RELATED"/>
    <property type="match status" value="1"/>
</dbReference>
<keyword evidence="6" id="KW-0472">Membrane</keyword>
<evidence type="ECO:0000256" key="8">
    <source>
        <dbReference type="SAM" id="MobiDB-lite"/>
    </source>
</evidence>
<dbReference type="GO" id="GO:0048367">
    <property type="term" value="P:shoot system development"/>
    <property type="evidence" value="ECO:0007669"/>
    <property type="project" value="UniProtKB-ARBA"/>
</dbReference>
<evidence type="ECO:0000256" key="6">
    <source>
        <dbReference type="ARBA" id="ARBA00023136"/>
    </source>
</evidence>
<feature type="region of interest" description="Disordered" evidence="8">
    <location>
        <begin position="1"/>
        <end position="63"/>
    </location>
</feature>
<dbReference type="GO" id="GO:0008285">
    <property type="term" value="P:negative regulation of cell population proliferation"/>
    <property type="evidence" value="ECO:0007669"/>
    <property type="project" value="InterPro"/>
</dbReference>
<sequence length="104" mass="11770">MEAAAGGAREVHVMKKTGKNLKTKEAAAGGNVAVRKEQVMKTTKGLKKSPPPPSSSPEQVKMPCRSYSAENIKHRLTKTVKEHRARFYIIRRCIQMLICWRDEY</sequence>
<organism evidence="9">
    <name type="scientific">Oryza glumipatula</name>
    <dbReference type="NCBI Taxonomy" id="40148"/>
    <lineage>
        <taxon>Eukaryota</taxon>
        <taxon>Viridiplantae</taxon>
        <taxon>Streptophyta</taxon>
        <taxon>Embryophyta</taxon>
        <taxon>Tracheophyta</taxon>
        <taxon>Spermatophyta</taxon>
        <taxon>Magnoliopsida</taxon>
        <taxon>Liliopsida</taxon>
        <taxon>Poales</taxon>
        <taxon>Poaceae</taxon>
        <taxon>BOP clade</taxon>
        <taxon>Oryzoideae</taxon>
        <taxon>Oryzeae</taxon>
        <taxon>Oryzinae</taxon>
        <taxon>Oryza</taxon>
    </lineage>
</organism>
<evidence type="ECO:0000256" key="1">
    <source>
        <dbReference type="ARBA" id="ARBA00004162"/>
    </source>
</evidence>
<evidence type="ECO:0000313" key="10">
    <source>
        <dbReference type="Proteomes" id="UP000026961"/>
    </source>
</evidence>
<dbReference type="Proteomes" id="UP000026961">
    <property type="component" value="Chromosome 5"/>
</dbReference>
<dbReference type="GO" id="GO:0005886">
    <property type="term" value="C:plasma membrane"/>
    <property type="evidence" value="ECO:0007669"/>
    <property type="project" value="UniProtKB-SubCell"/>
</dbReference>
<evidence type="ECO:0000256" key="2">
    <source>
        <dbReference type="ARBA" id="ARBA00022473"/>
    </source>
</evidence>